<dbReference type="GO" id="GO:0009279">
    <property type="term" value="C:cell outer membrane"/>
    <property type="evidence" value="ECO:0007669"/>
    <property type="project" value="UniProtKB-SubCell"/>
</dbReference>
<dbReference type="InterPro" id="IPR011662">
    <property type="entry name" value="Secretin/TonB_short_N"/>
</dbReference>
<reference evidence="10 11" key="1">
    <citation type="submission" date="2019-04" db="EMBL/GenBank/DDBJ databases">
        <title>Pedobacter sp. RP-1-16 sp. nov., isolated from Arctic soil.</title>
        <authorList>
            <person name="Dahal R.H."/>
            <person name="Kim D.-U."/>
        </authorList>
    </citation>
    <scope>NUCLEOTIDE SEQUENCE [LARGE SCALE GENOMIC DNA]</scope>
    <source>
        <strain evidence="10 11">RP-1-16</strain>
    </source>
</reference>
<dbReference type="NCBIfam" id="TIGR04056">
    <property type="entry name" value="OMP_RagA_SusC"/>
    <property type="match status" value="1"/>
</dbReference>
<dbReference type="InterPro" id="IPR039426">
    <property type="entry name" value="TonB-dep_rcpt-like"/>
</dbReference>
<evidence type="ECO:0000313" key="10">
    <source>
        <dbReference type="EMBL" id="TKC62542.1"/>
    </source>
</evidence>
<dbReference type="InterPro" id="IPR023997">
    <property type="entry name" value="TonB-dep_OMP_SusC/RagA_CS"/>
</dbReference>
<dbReference type="AlphaFoldDB" id="A0A4U1GLR0"/>
<dbReference type="InterPro" id="IPR008969">
    <property type="entry name" value="CarboxyPept-like_regulatory"/>
</dbReference>
<comment type="similarity">
    <text evidence="7">Belongs to the TonB-dependent receptor family.</text>
</comment>
<evidence type="ECO:0000256" key="6">
    <source>
        <dbReference type="ARBA" id="ARBA00023237"/>
    </source>
</evidence>
<evidence type="ECO:0000256" key="3">
    <source>
        <dbReference type="ARBA" id="ARBA00022452"/>
    </source>
</evidence>
<protein>
    <submittedName>
        <fullName evidence="10">TonB-dependent receptor</fullName>
    </submittedName>
</protein>
<keyword evidence="10" id="KW-0675">Receptor</keyword>
<dbReference type="PROSITE" id="PS52016">
    <property type="entry name" value="TONB_DEPENDENT_REC_3"/>
    <property type="match status" value="1"/>
</dbReference>
<dbReference type="Gene3D" id="2.40.170.20">
    <property type="entry name" value="TonB-dependent receptor, beta-barrel domain"/>
    <property type="match status" value="1"/>
</dbReference>
<dbReference type="Pfam" id="PF07660">
    <property type="entry name" value="STN"/>
    <property type="match status" value="1"/>
</dbReference>
<dbReference type="Gene3D" id="2.60.40.1120">
    <property type="entry name" value="Carboxypeptidase-like, regulatory domain"/>
    <property type="match status" value="1"/>
</dbReference>
<evidence type="ECO:0000256" key="7">
    <source>
        <dbReference type="PROSITE-ProRule" id="PRU01360"/>
    </source>
</evidence>
<dbReference type="InterPro" id="IPR023996">
    <property type="entry name" value="TonB-dep_OMP_SusC/RagA"/>
</dbReference>
<dbReference type="InterPro" id="IPR037066">
    <property type="entry name" value="Plug_dom_sf"/>
</dbReference>
<keyword evidence="6 7" id="KW-0998">Cell outer membrane</keyword>
<dbReference type="SUPFAM" id="SSF49464">
    <property type="entry name" value="Carboxypeptidase regulatory domain-like"/>
    <property type="match status" value="1"/>
</dbReference>
<evidence type="ECO:0000256" key="5">
    <source>
        <dbReference type="ARBA" id="ARBA00023136"/>
    </source>
</evidence>
<evidence type="ECO:0000259" key="9">
    <source>
        <dbReference type="Pfam" id="PF07715"/>
    </source>
</evidence>
<dbReference type="Pfam" id="PF13715">
    <property type="entry name" value="CarbopepD_reg_2"/>
    <property type="match status" value="1"/>
</dbReference>
<name>A0A4U1GLR0_9SPHI</name>
<keyword evidence="3 7" id="KW-1134">Transmembrane beta strand</keyword>
<sequence length="1195" mass="132346">MIFFKSGVCCENSRHKEAYYTSPNLNTDNQNQFWSVLLRFPKQVLSAKLVLIMKLTFFLTALMVMNVSASSYSQTVTFTGKNVPLEKVFTAIKKQTGYVFFYNFKLLDQAKPVTLDVSVVQLSEVLKTCFKNQSLDYSIEDKTIVITQRISSAGAGLNTQIKVAPPKTIKGRVVDTKGKPLPGATVKIKNTNKVVQTNAQGEFELKDTEDKVLLYVSFIGYKPQEVIGRSSDAVTIILEDVEGSLNQVVVVAYGTSKVKDVTGSVSHLGTAEIANAPMGASVQSLLQGKAAGVNVMIQSASPSSPVSVIIRGASSLSGNNQPLWVIDGVPDYSNTSFEKDGRINSSISGNIANKLYNLNLNDVESIDILKDASATAIYGSRGAAGVVLVTTKHGREGMKPTIEFSTRYGKQFIDKSKIGVLVADEYINLSKASVREAVMTVGGLDYFTRQFIDEAKFNNKFKNTSHLTKGWITDDLFRSDAYLSGNTDWWDLMTRNEATQDYSLSLRGGTKQSSYYTSVFMKDQDGVVIGGNSKTYGMRFNFESSVRDILKLGININANARSINNKDAMLGVILKMRPDFPAYNPDGSINKISTYTKNPLLELQDRNEGKGKSGAVSMFLEYDIRKGLKLRTTGTADYSTNKTDVFRKTAYDGNLNSRTIDQSENTVLVWENTLNYFKTFGKHDINALAGFSMEQNDSEGFSAIGTNFPDEEVLIDLGSAAIKSSIRSSLYSNSLVSGFARLNYKFNNRYLITGTVRKDGSSRFGLDRRWGFFPSAALGWIITEEAFAKPYSHIFSYLKLRGSIGKTGSQNLGNYAWQTLMGARIYNGLPGIVPSTLGNDILQWESQNQIDLGLDYGLLNDRIRGSFGWYQKKVSNLLYSDPVPTSSAFSTVTQNIGSLKNQGLEFDVKGDVLSSANLTWTLDLNVGHNVGRLEKLNSSAKFYGGTANEYFRVDVGGKLGDFYGYKYAGKLFRTQEEIIALKPLLPTGYQDVYRDAYENPGDLYLMDLNKDGKVTVDDRTNLGNANPDIYGGFGSTVIWKDFYFNATFSYALGGKRIFDLEKSTSGDMNVYNVPSMALDSWTMKGEDGTLPRLTYYGRGANNIMSDRYLHDASYLRLSALNVSYRLPKKLMNDRMFKTVEFSFQAANLFTITKYPGFDPQGNFSASSTAFMSMGVDYSTYPQARTFTFGLKFILN</sequence>
<feature type="domain" description="Secretin/TonB short N-terminal" evidence="8">
    <location>
        <begin position="98"/>
        <end position="148"/>
    </location>
</feature>
<comment type="subcellular location">
    <subcellularLocation>
        <location evidence="1 7">Cell outer membrane</location>
        <topology evidence="1 7">Multi-pass membrane protein</topology>
    </subcellularLocation>
</comment>
<evidence type="ECO:0000256" key="4">
    <source>
        <dbReference type="ARBA" id="ARBA00022692"/>
    </source>
</evidence>
<keyword evidence="5 7" id="KW-0472">Membrane</keyword>
<dbReference type="SUPFAM" id="SSF56935">
    <property type="entry name" value="Porins"/>
    <property type="match status" value="1"/>
</dbReference>
<organism evidence="10 11">
    <name type="scientific">Pedobacter hiemivivus</name>
    <dbReference type="NCBI Taxonomy" id="2530454"/>
    <lineage>
        <taxon>Bacteria</taxon>
        <taxon>Pseudomonadati</taxon>
        <taxon>Bacteroidota</taxon>
        <taxon>Sphingobacteriia</taxon>
        <taxon>Sphingobacteriales</taxon>
        <taxon>Sphingobacteriaceae</taxon>
        <taxon>Pedobacter</taxon>
    </lineage>
</organism>
<dbReference type="NCBIfam" id="TIGR04057">
    <property type="entry name" value="SusC_RagA_signa"/>
    <property type="match status" value="1"/>
</dbReference>
<dbReference type="EMBL" id="SWDX01000003">
    <property type="protein sequence ID" value="TKC62542.1"/>
    <property type="molecule type" value="Genomic_DNA"/>
</dbReference>
<evidence type="ECO:0000259" key="8">
    <source>
        <dbReference type="Pfam" id="PF07660"/>
    </source>
</evidence>
<gene>
    <name evidence="10" type="ORF">FBD94_10040</name>
</gene>
<dbReference type="InterPro" id="IPR012910">
    <property type="entry name" value="Plug_dom"/>
</dbReference>
<keyword evidence="4 7" id="KW-0812">Transmembrane</keyword>
<comment type="caution">
    <text evidence="10">The sequence shown here is derived from an EMBL/GenBank/DDBJ whole genome shotgun (WGS) entry which is preliminary data.</text>
</comment>
<evidence type="ECO:0000256" key="2">
    <source>
        <dbReference type="ARBA" id="ARBA00022448"/>
    </source>
</evidence>
<accession>A0A4U1GLR0</accession>
<evidence type="ECO:0000256" key="1">
    <source>
        <dbReference type="ARBA" id="ARBA00004571"/>
    </source>
</evidence>
<evidence type="ECO:0000313" key="11">
    <source>
        <dbReference type="Proteomes" id="UP000309594"/>
    </source>
</evidence>
<dbReference type="Gene3D" id="2.170.130.10">
    <property type="entry name" value="TonB-dependent receptor, plug domain"/>
    <property type="match status" value="1"/>
</dbReference>
<keyword evidence="2 7" id="KW-0813">Transport</keyword>
<feature type="domain" description="TonB-dependent receptor plug" evidence="9">
    <location>
        <begin position="258"/>
        <end position="386"/>
    </location>
</feature>
<dbReference type="InterPro" id="IPR036942">
    <property type="entry name" value="Beta-barrel_TonB_sf"/>
</dbReference>
<proteinExistence type="inferred from homology"/>
<dbReference type="Pfam" id="PF07715">
    <property type="entry name" value="Plug"/>
    <property type="match status" value="1"/>
</dbReference>
<dbReference type="Proteomes" id="UP000309594">
    <property type="component" value="Unassembled WGS sequence"/>
</dbReference>